<feature type="region of interest" description="N-terminal hotdog fold" evidence="6">
    <location>
        <begin position="1240"/>
        <end position="1379"/>
    </location>
</feature>
<dbReference type="PANTHER" id="PTHR43775:SF37">
    <property type="entry name" value="SI:DKEY-61P9.11"/>
    <property type="match status" value="1"/>
</dbReference>
<dbReference type="InterPro" id="IPR018201">
    <property type="entry name" value="Ketoacyl_synth_AS"/>
</dbReference>
<feature type="domain" description="PKS/mFAS DH" evidence="9">
    <location>
        <begin position="1240"/>
        <end position="1532"/>
    </location>
</feature>
<dbReference type="Gene3D" id="3.10.129.110">
    <property type="entry name" value="Polyketide synthase dehydratase"/>
    <property type="match status" value="1"/>
</dbReference>
<dbReference type="SMART" id="SM00825">
    <property type="entry name" value="PKS_KS"/>
    <property type="match status" value="1"/>
</dbReference>
<dbReference type="InterPro" id="IPR036736">
    <property type="entry name" value="ACP-like_sf"/>
</dbReference>
<dbReference type="EMBL" id="JADNRY010000004">
    <property type="protein sequence ID" value="KAF9077256.1"/>
    <property type="molecule type" value="Genomic_DNA"/>
</dbReference>
<comment type="caution">
    <text evidence="10">The sequence shown here is derived from an EMBL/GenBank/DDBJ whole genome shotgun (WGS) entry which is preliminary data.</text>
</comment>
<evidence type="ECO:0008006" key="12">
    <source>
        <dbReference type="Google" id="ProtNLM"/>
    </source>
</evidence>
<dbReference type="Gene3D" id="1.10.1200.10">
    <property type="entry name" value="ACP-like"/>
    <property type="match status" value="2"/>
</dbReference>
<dbReference type="GO" id="GO:0006633">
    <property type="term" value="P:fatty acid biosynthetic process"/>
    <property type="evidence" value="ECO:0007669"/>
    <property type="project" value="InterPro"/>
</dbReference>
<dbReference type="Gene3D" id="3.30.70.3290">
    <property type="match status" value="1"/>
</dbReference>
<dbReference type="PROSITE" id="PS52004">
    <property type="entry name" value="KS3_2"/>
    <property type="match status" value="1"/>
</dbReference>
<dbReference type="Pfam" id="PF16073">
    <property type="entry name" value="SAT"/>
    <property type="match status" value="1"/>
</dbReference>
<dbReference type="PANTHER" id="PTHR43775">
    <property type="entry name" value="FATTY ACID SYNTHASE"/>
    <property type="match status" value="1"/>
</dbReference>
<keyword evidence="2" id="KW-0596">Phosphopantetheine</keyword>
<dbReference type="Gene3D" id="3.40.366.10">
    <property type="entry name" value="Malonyl-Coenzyme A Acyl Carrier Protein, domain 2"/>
    <property type="match status" value="3"/>
</dbReference>
<keyword evidence="4" id="KW-0808">Transferase</keyword>
<dbReference type="Pfam" id="PF00975">
    <property type="entry name" value="Thioesterase"/>
    <property type="match status" value="1"/>
</dbReference>
<evidence type="ECO:0000256" key="1">
    <source>
        <dbReference type="ARBA" id="ARBA00005179"/>
    </source>
</evidence>
<dbReference type="SUPFAM" id="SSF47336">
    <property type="entry name" value="ACP-like"/>
    <property type="match status" value="2"/>
</dbReference>
<feature type="region of interest" description="C-terminal hotdog fold" evidence="6">
    <location>
        <begin position="1386"/>
        <end position="1532"/>
    </location>
</feature>
<dbReference type="OrthoDB" id="329835at2759"/>
<gene>
    <name evidence="10" type="ORF">BDP27DRAFT_1441966</name>
</gene>
<comment type="pathway">
    <text evidence="1">Secondary metabolite biosynthesis.</text>
</comment>
<dbReference type="SUPFAM" id="SSF53474">
    <property type="entry name" value="alpha/beta-Hydrolases"/>
    <property type="match status" value="1"/>
</dbReference>
<dbReference type="InterPro" id="IPR016035">
    <property type="entry name" value="Acyl_Trfase/lysoPLipase"/>
</dbReference>
<evidence type="ECO:0000259" key="7">
    <source>
        <dbReference type="PROSITE" id="PS50075"/>
    </source>
</evidence>
<evidence type="ECO:0000256" key="4">
    <source>
        <dbReference type="ARBA" id="ARBA00022679"/>
    </source>
</evidence>
<dbReference type="PROSITE" id="PS50075">
    <property type="entry name" value="CARRIER"/>
    <property type="match status" value="1"/>
</dbReference>
<dbReference type="GO" id="GO:0044550">
    <property type="term" value="P:secondary metabolite biosynthetic process"/>
    <property type="evidence" value="ECO:0007669"/>
    <property type="project" value="TreeGrafter"/>
</dbReference>
<feature type="active site" description="Proton acceptor; for dehydratase activity" evidence="6">
    <location>
        <position position="1281"/>
    </location>
</feature>
<feature type="active site" description="Proton donor; for dehydratase activity" evidence="6">
    <location>
        <position position="1443"/>
    </location>
</feature>
<evidence type="ECO:0000256" key="5">
    <source>
        <dbReference type="ARBA" id="ARBA00023026"/>
    </source>
</evidence>
<dbReference type="GO" id="GO:0004315">
    <property type="term" value="F:3-oxoacyl-[acyl-carrier-protein] synthase activity"/>
    <property type="evidence" value="ECO:0007669"/>
    <property type="project" value="InterPro"/>
</dbReference>
<dbReference type="InterPro" id="IPR014030">
    <property type="entry name" value="Ketoacyl_synth_N"/>
</dbReference>
<reference evidence="10" key="1">
    <citation type="submission" date="2020-11" db="EMBL/GenBank/DDBJ databases">
        <authorList>
            <consortium name="DOE Joint Genome Institute"/>
            <person name="Ahrendt S."/>
            <person name="Riley R."/>
            <person name="Andreopoulos W."/>
            <person name="Labutti K."/>
            <person name="Pangilinan J."/>
            <person name="Ruiz-Duenas F.J."/>
            <person name="Barrasa J.M."/>
            <person name="Sanchez-Garcia M."/>
            <person name="Camarero S."/>
            <person name="Miyauchi S."/>
            <person name="Serrano A."/>
            <person name="Linde D."/>
            <person name="Babiker R."/>
            <person name="Drula E."/>
            <person name="Ayuso-Fernandez I."/>
            <person name="Pacheco R."/>
            <person name="Padilla G."/>
            <person name="Ferreira P."/>
            <person name="Barriuso J."/>
            <person name="Kellner H."/>
            <person name="Castanera R."/>
            <person name="Alfaro M."/>
            <person name="Ramirez L."/>
            <person name="Pisabarro A.G."/>
            <person name="Kuo A."/>
            <person name="Tritt A."/>
            <person name="Lipzen A."/>
            <person name="He G."/>
            <person name="Yan M."/>
            <person name="Ng V."/>
            <person name="Cullen D."/>
            <person name="Martin F."/>
            <person name="Rosso M.-N."/>
            <person name="Henrissat B."/>
            <person name="Hibbett D."/>
            <person name="Martinez A.T."/>
            <person name="Grigoriev I.V."/>
        </authorList>
    </citation>
    <scope>NUCLEOTIDE SEQUENCE</scope>
    <source>
        <strain evidence="10">AH 40177</strain>
    </source>
</reference>
<sequence>MDPSSDRLHVPIFAGQGSPTAVLASYAESAIRDSRQGPCSTLLTMCHEAFRDEISSLTALERYGVDLNDFNSPDALLAMWPSRFFNNPVLSSSTFVLIQLIRYLAFVTVEPSCTENGYRTPFTNVQSTSQVGVLGFSSGILAACVVAASRSTISYLSFAVEAYRLSIWIGIRCQLYRSETFNADMSLPWSVVFLGMSLEAAEEAISEFQNLAKSDSKVEDPSNLYITAVMDGPCVTISGSPVVLAKFSARITDLLGSSVTAHQTTVDTLYHSPALHETRDQILRDIVQRNIRFPELNHLRAPVCSTSTGMILDRFVVTGRSLVHLVIDMLLVEPVRWDFVASQVAKSLPEGTDVMLLNFGPATGLSRSIEKRCPIGRVSLRDLCLDVQSKQEPIAITGMAVNMPGAPNIHKLWEVLEQGLNTLTEIPQQRFNVQNYEGMKARTGNFIQAPDEFDSRFFKISPREAKSMDPQQRILLHAAYEALEDSGYVPGATPTSQPETFGCYIGAATHDYLQNLRDHVDVYYSTGTLKSFLSGRISYSMGFSGPSVVVDTACSSSLVAVHQAARALMTRDCNSALVGGVNVITSPDMFLGLDRGHFLSPTGSCKAFDASADGYSRGEGCGMFVLKRLSDAIAENDHIYGVIRSIEVNQSGLAQSITHPHGPTQSALFEQVLRNSAIAPSRVNVVEAHGTGTQAGDVNELASIRRVLTAGRSPSNPLHVTSVKGNIGHLEAASGVAGLAKLLLMLKHRRIPPQVSFSQLNPLIDPLESDAIVINRTSVQWEPSSKGHGRVALLNNFGAAGSNAALVLEDMPKDGPSLEKLRQKYIDWLRNPYGEAFSLVDIAYSMTARRQAYSYRLAVVASDREQLVERLGGAPYTGMGRILYDTSPFFKKHIDECHSILVSLGFPGVLSVVLGETDALTRLEEIEAYQAAIVSLEYALGKLWIFWGLSPKAVIGHSLGEYAALVFAGVLSLRGALTLVGHRVRLMSRMCKLEASGMLAINLASETVEDLLGTSNDFNALSISCINSPNDCVVSGSISALQKMKTFLDVSIECRSKMLAVPYGYHSDVMSPISKELTSIANKVMLQAPNIPIASNVYGTVVLPGDEGVFRPEYFGRHCSEPVQFDQGSRALCDQLRLSANDVWLEIGPHPTCLPMLKSNDSVPPGAVLLPTLKRNQGTWSSLGATLSVLFTHGLLLNWRNTFAHLSHVRCISLPSYPFSMSKYWVPYEERRLSVSTPPHAPLIPEYSLLHRWEQHPSLQNDWVSVFETPISQLSTLILGHVVGETPLCPASVLVEIALAGVELSIQRMDMSAHESLVKISALEFIKGLVYKDDVSRIVVTKIFLRDGYGTFSISSRVDPSTELVLHTQGKYSLRPIPPSSKFAQKLHQVSTLVFPRVVQYAKEYHAIQSLSVNPDELEGFASIQLPPDCHTGTFVAHPVFLDALLQVPGFIANMQGSIGDVFICSEIGSIKVLTTLLDDNATYLIHCRGLWSDDRTSLTFNVLVIKSDDLSEVVASVKGVKFCRMALETLRRGLSIAAISGSSCRRPPPTSIGVPLPSRARSHSSPPNFMNVGGELHARIIGVVAEICHVDQAVVTTSTELDALGIDSLMLIELSARLQFLFPKIDLQLRSLYSCKTVADIVRISSVILGIRNVPHLAHEAIRDDTELGLLGLDSMASIEVLHVLKTHLDAHLPDDFLSSHRSVAAIEAYLDEKPFNFYHRKPLKIDVMQSPPREATHARLIRTLRLVVSSTYYDRINSLGRTVFAIYNPNFAIARPWQSIRVMAIAYADHISSLTVGPVLLGGWSFGGVVAYEIALQLEKRGITTRGIVLIDSPSPIGHIPLPDTLIKTIARYNLTRRLRSLRHGRSLPPLVFLRSKTGYSVEGLANIPSWLSDRSDPNTTTAGWTELATSLKVWDIPGHHFQAFDNANIEFVSAKLLESCDYLDSL</sequence>
<evidence type="ECO:0000313" key="10">
    <source>
        <dbReference type="EMBL" id="KAF9077256.1"/>
    </source>
</evidence>
<dbReference type="PROSITE" id="PS00606">
    <property type="entry name" value="KS3_1"/>
    <property type="match status" value="1"/>
</dbReference>
<dbReference type="Proteomes" id="UP000772434">
    <property type="component" value="Unassembled WGS sequence"/>
</dbReference>
<dbReference type="InterPro" id="IPR016036">
    <property type="entry name" value="Malonyl_transacylase_ACP-bd"/>
</dbReference>
<evidence type="ECO:0000259" key="9">
    <source>
        <dbReference type="PROSITE" id="PS52019"/>
    </source>
</evidence>
<dbReference type="CDD" id="cd00833">
    <property type="entry name" value="PKS"/>
    <property type="match status" value="1"/>
</dbReference>
<dbReference type="InterPro" id="IPR006162">
    <property type="entry name" value="Ppantetheine_attach_site"/>
</dbReference>
<dbReference type="InterPro" id="IPR001031">
    <property type="entry name" value="Thioesterase"/>
</dbReference>
<dbReference type="InterPro" id="IPR032088">
    <property type="entry name" value="SAT"/>
</dbReference>
<dbReference type="InterPro" id="IPR020841">
    <property type="entry name" value="PKS_Beta-ketoAc_synthase_dom"/>
</dbReference>
<dbReference type="SUPFAM" id="SSF53901">
    <property type="entry name" value="Thiolase-like"/>
    <property type="match status" value="1"/>
</dbReference>
<accession>A0A9P5Q359</accession>
<dbReference type="PROSITE" id="PS00012">
    <property type="entry name" value="PHOSPHOPANTETHEINE"/>
    <property type="match status" value="1"/>
</dbReference>
<evidence type="ECO:0000259" key="8">
    <source>
        <dbReference type="PROSITE" id="PS52004"/>
    </source>
</evidence>
<dbReference type="SMART" id="SM00827">
    <property type="entry name" value="PKS_AT"/>
    <property type="match status" value="1"/>
</dbReference>
<dbReference type="Gene3D" id="3.30.70.250">
    <property type="entry name" value="Malonyl-CoA ACP transacylase, ACP-binding"/>
    <property type="match status" value="1"/>
</dbReference>
<dbReference type="PROSITE" id="PS52019">
    <property type="entry name" value="PKS_MFAS_DH"/>
    <property type="match status" value="1"/>
</dbReference>
<dbReference type="GO" id="GO:0004312">
    <property type="term" value="F:fatty acid synthase activity"/>
    <property type="evidence" value="ECO:0007669"/>
    <property type="project" value="TreeGrafter"/>
</dbReference>
<evidence type="ECO:0000256" key="2">
    <source>
        <dbReference type="ARBA" id="ARBA00022450"/>
    </source>
</evidence>
<dbReference type="SUPFAM" id="SSF52151">
    <property type="entry name" value="FabD/lysophospholipase-like"/>
    <property type="match status" value="1"/>
</dbReference>
<name>A0A9P5Q359_9AGAR</name>
<dbReference type="InterPro" id="IPR050091">
    <property type="entry name" value="PKS_NRPS_Biosynth_Enz"/>
</dbReference>
<dbReference type="Gene3D" id="3.10.129.10">
    <property type="entry name" value="Hotdog Thioesterase"/>
    <property type="match status" value="1"/>
</dbReference>
<dbReference type="InterPro" id="IPR014031">
    <property type="entry name" value="Ketoacyl_synth_C"/>
</dbReference>
<feature type="domain" description="Ketosynthase family 3 (KS3)" evidence="8">
    <location>
        <begin position="391"/>
        <end position="810"/>
    </location>
</feature>
<dbReference type="Pfam" id="PF00550">
    <property type="entry name" value="PP-binding"/>
    <property type="match status" value="2"/>
</dbReference>
<dbReference type="InterPro" id="IPR049900">
    <property type="entry name" value="PKS_mFAS_DH"/>
</dbReference>
<protein>
    <recommendedName>
        <fullName evidence="12">Polyketide synthase</fullName>
    </recommendedName>
</protein>
<dbReference type="Pfam" id="PF00109">
    <property type="entry name" value="ketoacyl-synt"/>
    <property type="match status" value="1"/>
</dbReference>
<keyword evidence="11" id="KW-1185">Reference proteome</keyword>
<feature type="domain" description="Carrier" evidence="7">
    <location>
        <begin position="1575"/>
        <end position="1650"/>
    </location>
</feature>
<dbReference type="Pfam" id="PF22621">
    <property type="entry name" value="CurL-like_PKS_C"/>
    <property type="match status" value="1"/>
</dbReference>
<evidence type="ECO:0000313" key="11">
    <source>
        <dbReference type="Proteomes" id="UP000772434"/>
    </source>
</evidence>
<dbReference type="Gene3D" id="3.40.47.10">
    <property type="match status" value="1"/>
</dbReference>
<dbReference type="InterPro" id="IPR001227">
    <property type="entry name" value="Ac_transferase_dom_sf"/>
</dbReference>
<dbReference type="SUPFAM" id="SSF55048">
    <property type="entry name" value="Probable ACP-binding domain of malonyl-CoA ACP transacylase"/>
    <property type="match status" value="1"/>
</dbReference>
<dbReference type="InterPro" id="IPR014043">
    <property type="entry name" value="Acyl_transferase_dom"/>
</dbReference>
<proteinExistence type="predicted"/>
<dbReference type="InterPro" id="IPR029058">
    <property type="entry name" value="AB_hydrolase_fold"/>
</dbReference>
<dbReference type="Pfam" id="PF02801">
    <property type="entry name" value="Ketoacyl-synt_C"/>
    <property type="match status" value="1"/>
</dbReference>
<dbReference type="Gene3D" id="3.40.50.1820">
    <property type="entry name" value="alpha/beta hydrolase"/>
    <property type="match status" value="1"/>
</dbReference>
<evidence type="ECO:0000256" key="6">
    <source>
        <dbReference type="PROSITE-ProRule" id="PRU01363"/>
    </source>
</evidence>
<dbReference type="Pfam" id="PF00698">
    <property type="entry name" value="Acyl_transf_1"/>
    <property type="match status" value="1"/>
</dbReference>
<organism evidence="10 11">
    <name type="scientific">Rhodocollybia butyracea</name>
    <dbReference type="NCBI Taxonomy" id="206335"/>
    <lineage>
        <taxon>Eukaryota</taxon>
        <taxon>Fungi</taxon>
        <taxon>Dikarya</taxon>
        <taxon>Basidiomycota</taxon>
        <taxon>Agaricomycotina</taxon>
        <taxon>Agaricomycetes</taxon>
        <taxon>Agaricomycetidae</taxon>
        <taxon>Agaricales</taxon>
        <taxon>Marasmiineae</taxon>
        <taxon>Omphalotaceae</taxon>
        <taxon>Rhodocollybia</taxon>
    </lineage>
</organism>
<evidence type="ECO:0000256" key="3">
    <source>
        <dbReference type="ARBA" id="ARBA00022553"/>
    </source>
</evidence>
<dbReference type="InterPro" id="IPR009081">
    <property type="entry name" value="PP-bd_ACP"/>
</dbReference>
<dbReference type="InterPro" id="IPR042104">
    <property type="entry name" value="PKS_dehydratase_sf"/>
</dbReference>
<dbReference type="InterPro" id="IPR016039">
    <property type="entry name" value="Thiolase-like"/>
</dbReference>
<keyword evidence="3" id="KW-0597">Phosphoprotein</keyword>
<keyword evidence="5" id="KW-0843">Virulence</keyword>